<feature type="non-terminal residue" evidence="3">
    <location>
        <position position="175"/>
    </location>
</feature>
<organism evidence="3">
    <name type="scientific">marine metagenome</name>
    <dbReference type="NCBI Taxonomy" id="408172"/>
    <lineage>
        <taxon>unclassified sequences</taxon>
        <taxon>metagenomes</taxon>
        <taxon>ecological metagenomes</taxon>
    </lineage>
</organism>
<accession>A0A383DAL1</accession>
<dbReference type="EMBL" id="UINC01215585">
    <property type="protein sequence ID" value="SVE41340.1"/>
    <property type="molecule type" value="Genomic_DNA"/>
</dbReference>
<dbReference type="Gene3D" id="2.40.50.140">
    <property type="entry name" value="Nucleic acid-binding proteins"/>
    <property type="match status" value="1"/>
</dbReference>
<dbReference type="InterPro" id="IPR030842">
    <property type="entry name" value="TF_NusA_bacterial"/>
</dbReference>
<dbReference type="SUPFAM" id="SSF69705">
    <property type="entry name" value="Transcription factor NusA, N-terminal domain"/>
    <property type="match status" value="1"/>
</dbReference>
<dbReference type="GO" id="GO:0005829">
    <property type="term" value="C:cytosol"/>
    <property type="evidence" value="ECO:0007669"/>
    <property type="project" value="TreeGrafter"/>
</dbReference>
<feature type="domain" description="Transcription factor NusA N-terminal" evidence="2">
    <location>
        <begin position="4"/>
        <end position="122"/>
    </location>
</feature>
<dbReference type="GO" id="GO:0003723">
    <property type="term" value="F:RNA binding"/>
    <property type="evidence" value="ECO:0007669"/>
    <property type="project" value="UniProtKB-KW"/>
</dbReference>
<reference evidence="3" key="1">
    <citation type="submission" date="2018-05" db="EMBL/GenBank/DDBJ databases">
        <authorList>
            <person name="Lanie J.A."/>
            <person name="Ng W.-L."/>
            <person name="Kazmierczak K.M."/>
            <person name="Andrzejewski T.M."/>
            <person name="Davidsen T.M."/>
            <person name="Wayne K.J."/>
            <person name="Tettelin H."/>
            <person name="Glass J.I."/>
            <person name="Rusch D."/>
            <person name="Podicherti R."/>
            <person name="Tsui H.-C.T."/>
            <person name="Winkler M.E."/>
        </authorList>
    </citation>
    <scope>NUCLEOTIDE SEQUENCE</scope>
</reference>
<keyword evidence="1" id="KW-0694">RNA-binding</keyword>
<gene>
    <name evidence="3" type="ORF">METZ01_LOCUS494194</name>
</gene>
<dbReference type="GO" id="GO:0003700">
    <property type="term" value="F:DNA-binding transcription factor activity"/>
    <property type="evidence" value="ECO:0007669"/>
    <property type="project" value="InterPro"/>
</dbReference>
<dbReference type="GO" id="GO:0031564">
    <property type="term" value="P:transcription antitermination"/>
    <property type="evidence" value="ECO:0007669"/>
    <property type="project" value="InterPro"/>
</dbReference>
<dbReference type="GO" id="GO:0006353">
    <property type="term" value="P:DNA-templated transcription termination"/>
    <property type="evidence" value="ECO:0007669"/>
    <property type="project" value="InterPro"/>
</dbReference>
<dbReference type="PANTHER" id="PTHR22648:SF0">
    <property type="entry name" value="TRANSCRIPTION TERMINATION_ANTITERMINATION PROTEIN NUSA"/>
    <property type="match status" value="1"/>
</dbReference>
<evidence type="ECO:0000259" key="2">
    <source>
        <dbReference type="Pfam" id="PF08529"/>
    </source>
</evidence>
<dbReference type="InterPro" id="IPR036555">
    <property type="entry name" value="NusA_N_sf"/>
</dbReference>
<name>A0A383DAL1_9ZZZZ</name>
<dbReference type="Gene3D" id="3.30.1480.10">
    <property type="entry name" value="NusA, N-terminal domain"/>
    <property type="match status" value="1"/>
</dbReference>
<evidence type="ECO:0000256" key="1">
    <source>
        <dbReference type="ARBA" id="ARBA00022884"/>
    </source>
</evidence>
<dbReference type="InterPro" id="IPR012340">
    <property type="entry name" value="NA-bd_OB-fold"/>
</dbReference>
<sequence length="175" mass="20299">MKENLLEIINDVSKEKGLDKEVLIQLVEESIVHAVKRKLPYEAVEGRIHPKTGQIEMFHYKVVVEFVEDPHNEISLDEVRKMDPDAILDDEVEYEISPKEFLRIAHSARQIIFASIRDAEREMVVNTFEKKVGEIITGNILRAETNGRISINFMNRTEAYLFRREQIPGEQFGFG</sequence>
<dbReference type="InterPro" id="IPR013735">
    <property type="entry name" value="TF_NusA_N"/>
</dbReference>
<dbReference type="PANTHER" id="PTHR22648">
    <property type="entry name" value="TRANSCRIPTION TERMINATION FACTOR NUSA"/>
    <property type="match status" value="1"/>
</dbReference>
<dbReference type="AlphaFoldDB" id="A0A383DAL1"/>
<protein>
    <recommendedName>
        <fullName evidence="2">Transcription factor NusA N-terminal domain-containing protein</fullName>
    </recommendedName>
</protein>
<evidence type="ECO:0000313" key="3">
    <source>
        <dbReference type="EMBL" id="SVE41340.1"/>
    </source>
</evidence>
<dbReference type="Pfam" id="PF08529">
    <property type="entry name" value="NusA_N"/>
    <property type="match status" value="1"/>
</dbReference>
<proteinExistence type="predicted"/>